<feature type="transmembrane region" description="Helical" evidence="6">
    <location>
        <begin position="255"/>
        <end position="272"/>
    </location>
</feature>
<organism evidence="7 8">
    <name type="scientific">Prevotella scopos JCM 17725</name>
    <dbReference type="NCBI Taxonomy" id="1236518"/>
    <lineage>
        <taxon>Bacteria</taxon>
        <taxon>Pseudomonadati</taxon>
        <taxon>Bacteroidota</taxon>
        <taxon>Bacteroidia</taxon>
        <taxon>Bacteroidales</taxon>
        <taxon>Prevotellaceae</taxon>
        <taxon>Prevotella</taxon>
    </lineage>
</organism>
<feature type="transmembrane region" description="Helical" evidence="6">
    <location>
        <begin position="398"/>
        <end position="417"/>
    </location>
</feature>
<keyword evidence="8" id="KW-1185">Reference proteome</keyword>
<evidence type="ECO:0000256" key="1">
    <source>
        <dbReference type="ARBA" id="ARBA00004141"/>
    </source>
</evidence>
<comment type="subcellular location">
    <subcellularLocation>
        <location evidence="1">Membrane</location>
        <topology evidence="1">Multi-pass membrane protein</topology>
    </subcellularLocation>
</comment>
<sequence>MQLMDNWNKEILRLAIPSIISNVTVPLLGLVDLAVVGHIGNETYISAIAVGSMVFNVMYWLLGFLRMGTSGMTSQAYGRQDEQECLNILLRTLMIGLGMGILFIVAQRGIEWGMLRLMNTPEASWSFVATYFRIVIWGAPAMLGLYGLTGWFIGMQDTRTPMVVAVLQNVVNILASLIFVFVLGWKISGVAAGTVLAQWVGFMVSLYAAYRRISSEKEQGLTSEKSGLMVLQTTFCRVLVMRGEWREFFRVNKDIFLRTLCLVAVNFFFTSAGGKQGAMMLAVNTLLMTLFTLFSYLMDGFAYAGEALSGKYYGAGDTKGLRITVRRLFGFGVIMALMFTAVYVFGGVGFLHLLTSDGSVVAAAQPYLFWAYLIPMAGMAAFVLDGVFIGLTATKGMLFSTAMAMIVFFVVYYLFWNSFGNDALWIAFLSFLGMRGIASILWVRRYLVIF</sequence>
<keyword evidence="4 6" id="KW-1133">Transmembrane helix</keyword>
<evidence type="ECO:0000256" key="3">
    <source>
        <dbReference type="ARBA" id="ARBA00022692"/>
    </source>
</evidence>
<feature type="transmembrane region" description="Helical" evidence="6">
    <location>
        <begin position="328"/>
        <end position="355"/>
    </location>
</feature>
<feature type="transmembrane region" description="Helical" evidence="6">
    <location>
        <begin position="278"/>
        <end position="298"/>
    </location>
</feature>
<feature type="transmembrane region" description="Helical" evidence="6">
    <location>
        <begin position="191"/>
        <end position="210"/>
    </location>
</feature>
<dbReference type="GO" id="GO:0015297">
    <property type="term" value="F:antiporter activity"/>
    <property type="evidence" value="ECO:0007669"/>
    <property type="project" value="InterPro"/>
</dbReference>
<dbReference type="EMBL" id="FQWA01000006">
    <property type="protein sequence ID" value="SHF70356.1"/>
    <property type="molecule type" value="Genomic_DNA"/>
</dbReference>
<accession>A0AAX2F2I4</accession>
<evidence type="ECO:0000313" key="8">
    <source>
        <dbReference type="Proteomes" id="UP000184105"/>
    </source>
</evidence>
<feature type="transmembrane region" description="Helical" evidence="6">
    <location>
        <begin position="130"/>
        <end position="153"/>
    </location>
</feature>
<feature type="transmembrane region" description="Helical" evidence="6">
    <location>
        <begin position="12"/>
        <end position="31"/>
    </location>
</feature>
<feature type="transmembrane region" description="Helical" evidence="6">
    <location>
        <begin position="423"/>
        <end position="443"/>
    </location>
</feature>
<dbReference type="PANTHER" id="PTHR42893:SF46">
    <property type="entry name" value="PROTEIN DETOXIFICATION 44, CHLOROPLASTIC"/>
    <property type="match status" value="1"/>
</dbReference>
<gene>
    <name evidence="7" type="ORF">SAMN05444364_10620</name>
</gene>
<evidence type="ECO:0000256" key="6">
    <source>
        <dbReference type="SAM" id="Phobius"/>
    </source>
</evidence>
<dbReference type="InterPro" id="IPR044644">
    <property type="entry name" value="DinF-like"/>
</dbReference>
<comment type="caution">
    <text evidence="7">The sequence shown here is derived from an EMBL/GenBank/DDBJ whole genome shotgun (WGS) entry which is preliminary data.</text>
</comment>
<evidence type="ECO:0000256" key="2">
    <source>
        <dbReference type="ARBA" id="ARBA00010199"/>
    </source>
</evidence>
<dbReference type="InterPro" id="IPR002528">
    <property type="entry name" value="MATE_fam"/>
</dbReference>
<keyword evidence="5 6" id="KW-0472">Membrane</keyword>
<dbReference type="GO" id="GO:0005886">
    <property type="term" value="C:plasma membrane"/>
    <property type="evidence" value="ECO:0007669"/>
    <property type="project" value="TreeGrafter"/>
</dbReference>
<feature type="transmembrane region" description="Helical" evidence="6">
    <location>
        <begin position="43"/>
        <end position="67"/>
    </location>
</feature>
<dbReference type="PANTHER" id="PTHR42893">
    <property type="entry name" value="PROTEIN DETOXIFICATION 44, CHLOROPLASTIC-RELATED"/>
    <property type="match status" value="1"/>
</dbReference>
<protein>
    <submittedName>
        <fullName evidence="7">Multidrug resistance protein, MATE family</fullName>
    </submittedName>
</protein>
<dbReference type="GO" id="GO:0042910">
    <property type="term" value="F:xenobiotic transmembrane transporter activity"/>
    <property type="evidence" value="ECO:0007669"/>
    <property type="project" value="InterPro"/>
</dbReference>
<proteinExistence type="inferred from homology"/>
<dbReference type="AlphaFoldDB" id="A0AAX2F2I4"/>
<feature type="transmembrane region" description="Helical" evidence="6">
    <location>
        <begin position="367"/>
        <end position="391"/>
    </location>
</feature>
<evidence type="ECO:0000313" key="7">
    <source>
        <dbReference type="EMBL" id="SHF70356.1"/>
    </source>
</evidence>
<dbReference type="Pfam" id="PF01554">
    <property type="entry name" value="MatE"/>
    <property type="match status" value="2"/>
</dbReference>
<evidence type="ECO:0000256" key="4">
    <source>
        <dbReference type="ARBA" id="ARBA00022989"/>
    </source>
</evidence>
<evidence type="ECO:0000256" key="5">
    <source>
        <dbReference type="ARBA" id="ARBA00023136"/>
    </source>
</evidence>
<comment type="similarity">
    <text evidence="2">Belongs to the multi antimicrobial extrusion (MATE) (TC 2.A.66.1) family.</text>
</comment>
<dbReference type="NCBIfam" id="TIGR00797">
    <property type="entry name" value="matE"/>
    <property type="match status" value="1"/>
</dbReference>
<dbReference type="CDD" id="cd13136">
    <property type="entry name" value="MATE_DinF_like"/>
    <property type="match status" value="1"/>
</dbReference>
<dbReference type="Proteomes" id="UP000184105">
    <property type="component" value="Unassembled WGS sequence"/>
</dbReference>
<keyword evidence="3 6" id="KW-0812">Transmembrane</keyword>
<reference evidence="7 8" key="1">
    <citation type="submission" date="2016-11" db="EMBL/GenBank/DDBJ databases">
        <authorList>
            <person name="Varghese N."/>
            <person name="Submissions S."/>
        </authorList>
    </citation>
    <scope>NUCLEOTIDE SEQUENCE [LARGE SCALE GENOMIC DNA]</scope>
    <source>
        <strain evidence="7 8">DSM 22613</strain>
    </source>
</reference>
<name>A0AAX2F2I4_9BACT</name>
<feature type="transmembrane region" description="Helical" evidence="6">
    <location>
        <begin position="88"/>
        <end position="110"/>
    </location>
</feature>
<feature type="transmembrane region" description="Helical" evidence="6">
    <location>
        <begin position="165"/>
        <end position="185"/>
    </location>
</feature>